<protein>
    <recommendedName>
        <fullName evidence="10">Peptidase M43 pregnancy-associated plasma-A domain-containing protein</fullName>
    </recommendedName>
</protein>
<evidence type="ECO:0000313" key="13">
    <source>
        <dbReference type="Proteomes" id="UP000663870"/>
    </source>
</evidence>
<dbReference type="AlphaFoldDB" id="A0A814GU70"/>
<evidence type="ECO:0000256" key="8">
    <source>
        <dbReference type="ARBA" id="ARBA00023157"/>
    </source>
</evidence>
<dbReference type="InterPro" id="IPR008754">
    <property type="entry name" value="Peptidase_M43"/>
</dbReference>
<dbReference type="PANTHER" id="PTHR47466">
    <property type="match status" value="1"/>
</dbReference>
<feature type="chain" id="PRO_5044131920" description="Peptidase M43 pregnancy-associated plasma-A domain-containing protein" evidence="9">
    <location>
        <begin position="32"/>
        <end position="351"/>
    </location>
</feature>
<evidence type="ECO:0000256" key="6">
    <source>
        <dbReference type="ARBA" id="ARBA00022833"/>
    </source>
</evidence>
<dbReference type="Proteomes" id="UP000663870">
    <property type="component" value="Unassembled WGS sequence"/>
</dbReference>
<keyword evidence="3" id="KW-0479">Metal-binding</keyword>
<dbReference type="EMBL" id="CAJNOH010000559">
    <property type="protein sequence ID" value="CAF1074688.1"/>
    <property type="molecule type" value="Genomic_DNA"/>
</dbReference>
<evidence type="ECO:0000256" key="4">
    <source>
        <dbReference type="ARBA" id="ARBA00022729"/>
    </source>
</evidence>
<sequence length="351" mass="39582">MALRLSKTMAMLQVLISSILFLLTIFTEVISEREDNRQVLPPLACQTDQVMQEYYNQNANALKENQQFEISTRRFVSTRQAPKSYIIPVVFHVYGTDFAGSRVNDTIIKKALEKVNEDFHGLNNDFHAVHTAFQGRRSTFDVTFKLARKDPNGRPTTGIVYHPAKNGYATNNFNSDVQKEAWNNYKYCNVYIQLDIYGNGGLTSSGVAWYPDSGMSNANLARIVYNGRYLYGNTNDEFSSVLTHEFAHWLNLYHTFEHGCVNSVEGQCDQTGDRVCDTPQTVGNQGCQPVNNCLGQLVNSENYMDYSGAYGCYRMFTVGQVARMEAAMQHPSRKPLWQSQNLIATGVTGNS</sequence>
<keyword evidence="8" id="KW-1015">Disulfide bond</keyword>
<evidence type="ECO:0000256" key="2">
    <source>
        <dbReference type="ARBA" id="ARBA00022670"/>
    </source>
</evidence>
<keyword evidence="4 9" id="KW-0732">Signal</keyword>
<dbReference type="EMBL" id="CAJNOL010000314">
    <property type="protein sequence ID" value="CAF1001172.1"/>
    <property type="molecule type" value="Genomic_DNA"/>
</dbReference>
<evidence type="ECO:0000256" key="5">
    <source>
        <dbReference type="ARBA" id="ARBA00022801"/>
    </source>
</evidence>
<feature type="domain" description="Peptidase M43 pregnancy-associated plasma-A" evidence="10">
    <location>
        <begin position="173"/>
        <end position="328"/>
    </location>
</feature>
<dbReference type="GO" id="GO:0046872">
    <property type="term" value="F:metal ion binding"/>
    <property type="evidence" value="ECO:0007669"/>
    <property type="project" value="UniProtKB-KW"/>
</dbReference>
<keyword evidence="2" id="KW-0645">Protease</keyword>
<dbReference type="SUPFAM" id="SSF55486">
    <property type="entry name" value="Metalloproteases ('zincins'), catalytic domain"/>
    <property type="match status" value="1"/>
</dbReference>
<name>A0A814GU70_9BILA</name>
<evidence type="ECO:0000256" key="7">
    <source>
        <dbReference type="ARBA" id="ARBA00023049"/>
    </source>
</evidence>
<evidence type="ECO:0000313" key="11">
    <source>
        <dbReference type="EMBL" id="CAF1001172.1"/>
    </source>
</evidence>
<evidence type="ECO:0000256" key="1">
    <source>
        <dbReference type="ARBA" id="ARBA00008721"/>
    </source>
</evidence>
<dbReference type="InterPro" id="IPR024079">
    <property type="entry name" value="MetalloPept_cat_dom_sf"/>
</dbReference>
<evidence type="ECO:0000259" key="10">
    <source>
        <dbReference type="Pfam" id="PF05572"/>
    </source>
</evidence>
<keyword evidence="13" id="KW-1185">Reference proteome</keyword>
<comment type="similarity">
    <text evidence="1">Belongs to the peptidase M43B family.</text>
</comment>
<keyword evidence="6" id="KW-0862">Zinc</keyword>
<dbReference type="PANTHER" id="PTHR47466:SF1">
    <property type="entry name" value="METALLOPROTEASE MEP1 (AFU_ORTHOLOGUE AFUA_1G07730)-RELATED"/>
    <property type="match status" value="1"/>
</dbReference>
<evidence type="ECO:0000256" key="9">
    <source>
        <dbReference type="SAM" id="SignalP"/>
    </source>
</evidence>
<evidence type="ECO:0000256" key="3">
    <source>
        <dbReference type="ARBA" id="ARBA00022723"/>
    </source>
</evidence>
<evidence type="ECO:0000313" key="12">
    <source>
        <dbReference type="EMBL" id="CAF1074688.1"/>
    </source>
</evidence>
<reference evidence="11" key="1">
    <citation type="submission" date="2021-02" db="EMBL/GenBank/DDBJ databases">
        <authorList>
            <person name="Nowell W R."/>
        </authorList>
    </citation>
    <scope>NUCLEOTIDE SEQUENCE</scope>
</reference>
<dbReference type="GO" id="GO:0008237">
    <property type="term" value="F:metallopeptidase activity"/>
    <property type="evidence" value="ECO:0007669"/>
    <property type="project" value="UniProtKB-KW"/>
</dbReference>
<accession>A0A814GU70</accession>
<dbReference type="GO" id="GO:0006508">
    <property type="term" value="P:proteolysis"/>
    <property type="evidence" value="ECO:0007669"/>
    <property type="project" value="UniProtKB-KW"/>
</dbReference>
<dbReference type="Gene3D" id="3.40.390.10">
    <property type="entry name" value="Collagenase (Catalytic Domain)"/>
    <property type="match status" value="1"/>
</dbReference>
<organism evidence="11 13">
    <name type="scientific">Rotaria sordida</name>
    <dbReference type="NCBI Taxonomy" id="392033"/>
    <lineage>
        <taxon>Eukaryota</taxon>
        <taxon>Metazoa</taxon>
        <taxon>Spiralia</taxon>
        <taxon>Gnathifera</taxon>
        <taxon>Rotifera</taxon>
        <taxon>Eurotatoria</taxon>
        <taxon>Bdelloidea</taxon>
        <taxon>Philodinida</taxon>
        <taxon>Philodinidae</taxon>
        <taxon>Rotaria</taxon>
    </lineage>
</organism>
<dbReference type="Proteomes" id="UP000663854">
    <property type="component" value="Unassembled WGS sequence"/>
</dbReference>
<gene>
    <name evidence="11" type="ORF">JXQ802_LOCUS14182</name>
    <name evidence="12" type="ORF">PYM288_LOCUS18349</name>
</gene>
<feature type="signal peptide" evidence="9">
    <location>
        <begin position="1"/>
        <end position="31"/>
    </location>
</feature>
<comment type="caution">
    <text evidence="11">The sequence shown here is derived from an EMBL/GenBank/DDBJ whole genome shotgun (WGS) entry which is preliminary data.</text>
</comment>
<dbReference type="Pfam" id="PF05572">
    <property type="entry name" value="Peptidase_M43"/>
    <property type="match status" value="1"/>
</dbReference>
<proteinExistence type="inferred from homology"/>
<keyword evidence="7" id="KW-0482">Metalloprotease</keyword>
<keyword evidence="5" id="KW-0378">Hydrolase</keyword>